<evidence type="ECO:0000256" key="1">
    <source>
        <dbReference type="SAM" id="Phobius"/>
    </source>
</evidence>
<keyword evidence="1" id="KW-1133">Transmembrane helix</keyword>
<feature type="transmembrane region" description="Helical" evidence="1">
    <location>
        <begin position="40"/>
        <end position="60"/>
    </location>
</feature>
<keyword evidence="3" id="KW-1185">Reference proteome</keyword>
<evidence type="ECO:0000313" key="2">
    <source>
        <dbReference type="EMBL" id="MFD1659580.1"/>
    </source>
</evidence>
<organism evidence="2 3">
    <name type="scientific">Streptomyces caeni</name>
    <dbReference type="NCBI Taxonomy" id="2307231"/>
    <lineage>
        <taxon>Bacteria</taxon>
        <taxon>Bacillati</taxon>
        <taxon>Actinomycetota</taxon>
        <taxon>Actinomycetes</taxon>
        <taxon>Kitasatosporales</taxon>
        <taxon>Streptomycetaceae</taxon>
        <taxon>Streptomyces</taxon>
    </lineage>
</organism>
<protein>
    <submittedName>
        <fullName evidence="2">Uncharacterized protein</fullName>
    </submittedName>
</protein>
<name>A0ABW4IQG3_9ACTN</name>
<accession>A0ABW4IQG3</accession>
<gene>
    <name evidence="2" type="ORF">ACFSL4_15570</name>
</gene>
<dbReference type="RefSeq" id="WP_381082858.1">
    <property type="nucleotide sequence ID" value="NZ_JBHUDX010000042.1"/>
</dbReference>
<keyword evidence="1" id="KW-0472">Membrane</keyword>
<evidence type="ECO:0000313" key="3">
    <source>
        <dbReference type="Proteomes" id="UP001597261"/>
    </source>
</evidence>
<dbReference type="Proteomes" id="UP001597261">
    <property type="component" value="Unassembled WGS sequence"/>
</dbReference>
<dbReference type="EMBL" id="JBHUDX010000042">
    <property type="protein sequence ID" value="MFD1659580.1"/>
    <property type="molecule type" value="Genomic_DNA"/>
</dbReference>
<comment type="caution">
    <text evidence="2">The sequence shown here is derived from an EMBL/GenBank/DDBJ whole genome shotgun (WGS) entry which is preliminary data.</text>
</comment>
<keyword evidence="1" id="KW-0812">Transmembrane</keyword>
<sequence length="79" mass="8386">MISRLGPLLLASGVGLALTATLLWAFAARASRLTVTARKLTWGALGSAAATMLAMEWALVTNDFSVRYVAEHSAREVPL</sequence>
<proteinExistence type="predicted"/>
<reference evidence="3" key="1">
    <citation type="journal article" date="2019" name="Int. J. Syst. Evol. Microbiol.">
        <title>The Global Catalogue of Microorganisms (GCM) 10K type strain sequencing project: providing services to taxonomists for standard genome sequencing and annotation.</title>
        <authorList>
            <consortium name="The Broad Institute Genomics Platform"/>
            <consortium name="The Broad Institute Genome Sequencing Center for Infectious Disease"/>
            <person name="Wu L."/>
            <person name="Ma J."/>
        </authorList>
    </citation>
    <scope>NUCLEOTIDE SEQUENCE [LARGE SCALE GENOMIC DNA]</scope>
    <source>
        <strain evidence="3">CGMCC 1.12470</strain>
    </source>
</reference>